<feature type="compositionally biased region" description="Polar residues" evidence="3">
    <location>
        <begin position="297"/>
        <end position="313"/>
    </location>
</feature>
<dbReference type="Gene3D" id="3.30.70.330">
    <property type="match status" value="1"/>
</dbReference>
<feature type="compositionally biased region" description="Polar residues" evidence="3">
    <location>
        <begin position="349"/>
        <end position="366"/>
    </location>
</feature>
<sequence>MVLSERLNFNTCLNREMYEEKLKVVLELKMERARRERAPEQSADMGAPCTLHVGNLPTDTSEEELKAVFSKLAGYKRLMYRTKHHGPMCYVEFENVLFATEAINQLGGYGLINGRKGGLQLRFTKIPLAVRISQASEQDEAPADTGPNFPPTESLSNDDLDSLSMLEREISRGTFVATASPAETVEEELERVNAEGNSGDQELSTEHTDAERALRHLKEVAAQLEQRQEEFRQLAAAKPTQGKIGDSSRESHPDPGSEVQSAEQNNEVGAHKNLDQGYGLQGQGETHKDTDMDRDNLSASGNEGNAYINTSSRISEDMKEEDAIGLQTEDLDYVPQLAEETSLDREHSGATSGVQSKQDSSHTNLGSAGGGPSDVLKRGSSQDEQCLHAERPMRRRDMVLNLLRPRDIKPARGQVELEFETAEKQPKDEETRPSTTIEREEPTEADKTEGDDGSAGPSNLAKGTSEGSTSISEANETSRSIGAPGDLSDQGDQERPNVTPEPSTSAAGDRHHEGGAKKVVRQVQLETNEDVYCIMIYNDDSMSIIDRYGYGNEVWGEERTRVIDAFKEFEDAVNSGDPRFMMSRVDGTTERHTTRRDEEDKPSTGRPSVEDGAPVTTSKTVVGEGPNEKATESGWERFEENVAEAQREREREQEENNSSSLPGIEGEDALPSSDKQNPDLETVGSSPEARGLMEESDVGIHTGDGVHESSRSPAGRMRTSSRNVEGERSPSLSRMEEVDTSTRETQERQQGSSSNLPTFTLGDGSIEDYRERLPIIIEQMREDYKALDELHDTWVREHGLESFHTEYTRSQEEQEIWDRLTMDRITSDELKRRIKNYERRESDQGR</sequence>
<feature type="compositionally biased region" description="Basic and acidic residues" evidence="3">
    <location>
        <begin position="421"/>
        <end position="450"/>
    </location>
</feature>
<dbReference type="PANTHER" id="PTHR10501">
    <property type="entry name" value="U1 SMALL NUCLEAR RIBONUCLEOPROTEIN A/U2 SMALL NUCLEAR RIBONUCLEOPROTEIN B"/>
    <property type="match status" value="1"/>
</dbReference>
<keyword evidence="1 2" id="KW-0694">RNA-binding</keyword>
<evidence type="ECO:0000256" key="3">
    <source>
        <dbReference type="SAM" id="MobiDB-lite"/>
    </source>
</evidence>
<feature type="compositionally biased region" description="Polar residues" evidence="3">
    <location>
        <begin position="258"/>
        <end position="267"/>
    </location>
</feature>
<evidence type="ECO:0000259" key="4">
    <source>
        <dbReference type="PROSITE" id="PS50102"/>
    </source>
</evidence>
<accession>A0AAE0PGU0</accession>
<name>A0AAE0PGU0_SORBR</name>
<keyword evidence="6" id="KW-1185">Reference proteome</keyword>
<evidence type="ECO:0000256" key="2">
    <source>
        <dbReference type="PROSITE-ProRule" id="PRU00176"/>
    </source>
</evidence>
<dbReference type="SUPFAM" id="SSF54928">
    <property type="entry name" value="RNA-binding domain, RBD"/>
    <property type="match status" value="1"/>
</dbReference>
<comment type="caution">
    <text evidence="5">The sequence shown here is derived from an EMBL/GenBank/DDBJ whole genome shotgun (WGS) entry which is preliminary data.</text>
</comment>
<reference evidence="5" key="2">
    <citation type="submission" date="2023-07" db="EMBL/GenBank/DDBJ databases">
        <authorList>
            <consortium name="Lawrence Berkeley National Laboratory"/>
            <person name="Haridas S."/>
            <person name="Hensen N."/>
            <person name="Bonometti L."/>
            <person name="Westerberg I."/>
            <person name="Brannstrom I.O."/>
            <person name="Guillou S."/>
            <person name="Cros-Aarteil S."/>
            <person name="Calhoun S."/>
            <person name="Kuo A."/>
            <person name="Mondo S."/>
            <person name="Pangilinan J."/>
            <person name="Riley R."/>
            <person name="LaButti K."/>
            <person name="Andreopoulos B."/>
            <person name="Lipzen A."/>
            <person name="Chen C."/>
            <person name="Yanf M."/>
            <person name="Daum C."/>
            <person name="Ng V."/>
            <person name="Clum A."/>
            <person name="Steindorff A."/>
            <person name="Ohm R."/>
            <person name="Martin F."/>
            <person name="Silar P."/>
            <person name="Natvig D."/>
            <person name="Lalanne C."/>
            <person name="Gautier V."/>
            <person name="Ament-velasquez S.L."/>
            <person name="Kruys A."/>
            <person name="Hutchinson M.I."/>
            <person name="Powell A.J."/>
            <person name="Barry K."/>
            <person name="Miller A.N."/>
            <person name="Grigoriev I.V."/>
            <person name="Debuchy R."/>
            <person name="Gladieux P."/>
            <person name="Thoren M.H."/>
            <person name="Johannesson H."/>
        </authorList>
    </citation>
    <scope>NUCLEOTIDE SEQUENCE</scope>
    <source>
        <strain evidence="5">FGSC 1904</strain>
    </source>
</reference>
<feature type="compositionally biased region" description="Basic and acidic residues" evidence="3">
    <location>
        <begin position="285"/>
        <end position="296"/>
    </location>
</feature>
<dbReference type="EMBL" id="JAUTDP010000004">
    <property type="protein sequence ID" value="KAK3399582.1"/>
    <property type="molecule type" value="Genomic_DNA"/>
</dbReference>
<dbReference type="Pfam" id="PF00076">
    <property type="entry name" value="RRM_1"/>
    <property type="match status" value="1"/>
</dbReference>
<feature type="compositionally biased region" description="Polar residues" evidence="3">
    <location>
        <begin position="748"/>
        <end position="758"/>
    </location>
</feature>
<dbReference type="SMART" id="SM00360">
    <property type="entry name" value="RRM"/>
    <property type="match status" value="1"/>
</dbReference>
<dbReference type="AlphaFoldDB" id="A0AAE0PGU0"/>
<feature type="compositionally biased region" description="Basic and acidic residues" evidence="3">
    <location>
        <begin position="626"/>
        <end position="654"/>
    </location>
</feature>
<dbReference type="GO" id="GO:0003723">
    <property type="term" value="F:RNA binding"/>
    <property type="evidence" value="ECO:0007669"/>
    <property type="project" value="UniProtKB-UniRule"/>
</dbReference>
<evidence type="ECO:0000256" key="1">
    <source>
        <dbReference type="ARBA" id="ARBA00022884"/>
    </source>
</evidence>
<feature type="region of interest" description="Disordered" evidence="3">
    <location>
        <begin position="234"/>
        <end position="520"/>
    </location>
</feature>
<feature type="region of interest" description="Disordered" evidence="3">
    <location>
        <begin position="134"/>
        <end position="159"/>
    </location>
</feature>
<feature type="compositionally biased region" description="Polar residues" evidence="3">
    <location>
        <begin position="461"/>
        <end position="480"/>
    </location>
</feature>
<feature type="compositionally biased region" description="Basic and acidic residues" evidence="3">
    <location>
        <begin position="587"/>
        <end position="603"/>
    </location>
</feature>
<evidence type="ECO:0000313" key="6">
    <source>
        <dbReference type="Proteomes" id="UP001281003"/>
    </source>
</evidence>
<feature type="domain" description="RRM" evidence="4">
    <location>
        <begin position="49"/>
        <end position="116"/>
    </location>
</feature>
<reference evidence="5" key="1">
    <citation type="journal article" date="2023" name="Mol. Phylogenet. Evol.">
        <title>Genome-scale phylogeny and comparative genomics of the fungal order Sordariales.</title>
        <authorList>
            <person name="Hensen N."/>
            <person name="Bonometti L."/>
            <person name="Westerberg I."/>
            <person name="Brannstrom I.O."/>
            <person name="Guillou S."/>
            <person name="Cros-Aarteil S."/>
            <person name="Calhoun S."/>
            <person name="Haridas S."/>
            <person name="Kuo A."/>
            <person name="Mondo S."/>
            <person name="Pangilinan J."/>
            <person name="Riley R."/>
            <person name="LaButti K."/>
            <person name="Andreopoulos B."/>
            <person name="Lipzen A."/>
            <person name="Chen C."/>
            <person name="Yan M."/>
            <person name="Daum C."/>
            <person name="Ng V."/>
            <person name="Clum A."/>
            <person name="Steindorff A."/>
            <person name="Ohm R.A."/>
            <person name="Martin F."/>
            <person name="Silar P."/>
            <person name="Natvig D.O."/>
            <person name="Lalanne C."/>
            <person name="Gautier V."/>
            <person name="Ament-Velasquez S.L."/>
            <person name="Kruys A."/>
            <person name="Hutchinson M.I."/>
            <person name="Powell A.J."/>
            <person name="Barry K."/>
            <person name="Miller A.N."/>
            <person name="Grigoriev I.V."/>
            <person name="Debuchy R."/>
            <person name="Gladieux P."/>
            <person name="Hiltunen Thoren M."/>
            <person name="Johannesson H."/>
        </authorList>
    </citation>
    <scope>NUCLEOTIDE SEQUENCE</scope>
    <source>
        <strain evidence="5">FGSC 1904</strain>
    </source>
</reference>
<feature type="region of interest" description="Disordered" evidence="3">
    <location>
        <begin position="174"/>
        <end position="207"/>
    </location>
</feature>
<organism evidence="5 6">
    <name type="scientific">Sordaria brevicollis</name>
    <dbReference type="NCBI Taxonomy" id="83679"/>
    <lineage>
        <taxon>Eukaryota</taxon>
        <taxon>Fungi</taxon>
        <taxon>Dikarya</taxon>
        <taxon>Ascomycota</taxon>
        <taxon>Pezizomycotina</taxon>
        <taxon>Sordariomycetes</taxon>
        <taxon>Sordariomycetidae</taxon>
        <taxon>Sordariales</taxon>
        <taxon>Sordariaceae</taxon>
        <taxon>Sordaria</taxon>
    </lineage>
</organism>
<gene>
    <name evidence="5" type="ORF">B0T20DRAFT_165580</name>
</gene>
<feature type="compositionally biased region" description="Basic and acidic residues" evidence="3">
    <location>
        <begin position="724"/>
        <end position="747"/>
    </location>
</feature>
<feature type="region of interest" description="Disordered" evidence="3">
    <location>
        <begin position="576"/>
        <end position="767"/>
    </location>
</feature>
<dbReference type="InterPro" id="IPR000504">
    <property type="entry name" value="RRM_dom"/>
</dbReference>
<dbReference type="InterPro" id="IPR012677">
    <property type="entry name" value="Nucleotide-bd_a/b_plait_sf"/>
</dbReference>
<dbReference type="PROSITE" id="PS50102">
    <property type="entry name" value="RRM"/>
    <property type="match status" value="1"/>
</dbReference>
<protein>
    <recommendedName>
        <fullName evidence="4">RRM domain-containing protein</fullName>
    </recommendedName>
</protein>
<feature type="compositionally biased region" description="Basic and acidic residues" evidence="3">
    <location>
        <begin position="375"/>
        <end position="410"/>
    </location>
</feature>
<feature type="compositionally biased region" description="Basic and acidic residues" evidence="3">
    <location>
        <begin position="246"/>
        <end position="255"/>
    </location>
</feature>
<dbReference type="Proteomes" id="UP001281003">
    <property type="component" value="Unassembled WGS sequence"/>
</dbReference>
<dbReference type="InterPro" id="IPR035979">
    <property type="entry name" value="RBD_domain_sf"/>
</dbReference>
<proteinExistence type="predicted"/>
<evidence type="ECO:0000313" key="5">
    <source>
        <dbReference type="EMBL" id="KAK3399582.1"/>
    </source>
</evidence>